<evidence type="ECO:0000313" key="1">
    <source>
        <dbReference type="EMBL" id="QTD52050.1"/>
    </source>
</evidence>
<evidence type="ECO:0008006" key="3">
    <source>
        <dbReference type="Google" id="ProtNLM"/>
    </source>
</evidence>
<dbReference type="Proteomes" id="UP000663929">
    <property type="component" value="Chromosome"/>
</dbReference>
<dbReference type="RefSeq" id="WP_237382160.1">
    <property type="nucleotide sequence ID" value="NZ_CP071793.1"/>
</dbReference>
<gene>
    <name evidence="1" type="ORF">J3U87_06215</name>
</gene>
<dbReference type="KEGG" id="scor:J3U87_06215"/>
<dbReference type="InterPro" id="IPR043519">
    <property type="entry name" value="NT_sf"/>
</dbReference>
<sequence>MNQPDSLLRRLDDIGRTLSKRTTALCLIGLGSVGLERDRLDRFSDLDFFVIVRPGSKTDYLCDLSWLTDIAPAVFHFANTVDGYKLLYEDGVFCEFAVFEEAELDRIPFAPGRIVWKAEGVQDSLAIPRYLPKKETPPSIEWLLGEALTNLWVGLSRHHRGERCSAMKFIQGHALDRVIDLIECTEAATNAPRDPFNADRRLELRFPALAAHLPAFLQGYDRNRESALAILSFLERRFPIEVGISQALRRLCQADPDA</sequence>
<protein>
    <recommendedName>
        <fullName evidence="3">Streptomycin adenylyltransferase</fullName>
    </recommendedName>
</protein>
<accession>A0A8A4TR76</accession>
<dbReference type="Gene3D" id="3.30.460.10">
    <property type="entry name" value="Beta Polymerase, domain 2"/>
    <property type="match status" value="1"/>
</dbReference>
<proteinExistence type="predicted"/>
<keyword evidence="2" id="KW-1185">Reference proteome</keyword>
<dbReference type="AlphaFoldDB" id="A0A8A4TR76"/>
<evidence type="ECO:0000313" key="2">
    <source>
        <dbReference type="Proteomes" id="UP000663929"/>
    </source>
</evidence>
<organism evidence="1 2">
    <name type="scientific">Sulfidibacter corallicola</name>
    <dbReference type="NCBI Taxonomy" id="2818388"/>
    <lineage>
        <taxon>Bacteria</taxon>
        <taxon>Pseudomonadati</taxon>
        <taxon>Acidobacteriota</taxon>
        <taxon>Holophagae</taxon>
        <taxon>Acanthopleuribacterales</taxon>
        <taxon>Acanthopleuribacteraceae</taxon>
        <taxon>Sulfidibacter</taxon>
    </lineage>
</organism>
<reference evidence="1" key="1">
    <citation type="submission" date="2021-03" db="EMBL/GenBank/DDBJ databases">
        <title>Acanthopleuribacteraceae sp. M133.</title>
        <authorList>
            <person name="Wang G."/>
        </authorList>
    </citation>
    <scope>NUCLEOTIDE SEQUENCE</scope>
    <source>
        <strain evidence="1">M133</strain>
    </source>
</reference>
<dbReference type="EMBL" id="CP071793">
    <property type="protein sequence ID" value="QTD52050.1"/>
    <property type="molecule type" value="Genomic_DNA"/>
</dbReference>
<name>A0A8A4TR76_SULCO</name>